<dbReference type="CDD" id="cd07377">
    <property type="entry name" value="WHTH_GntR"/>
    <property type="match status" value="1"/>
</dbReference>
<feature type="domain" description="HTH gntR-type" evidence="4">
    <location>
        <begin position="23"/>
        <end position="90"/>
    </location>
</feature>
<keyword evidence="2" id="KW-0238">DNA-binding</keyword>
<dbReference type="PROSITE" id="PS50949">
    <property type="entry name" value="HTH_GNTR"/>
    <property type="match status" value="1"/>
</dbReference>
<evidence type="ECO:0000256" key="2">
    <source>
        <dbReference type="ARBA" id="ARBA00023125"/>
    </source>
</evidence>
<dbReference type="RefSeq" id="WP_097571496.1">
    <property type="nucleotide sequence ID" value="NZ_NWQG01000003.1"/>
</dbReference>
<evidence type="ECO:0000256" key="1">
    <source>
        <dbReference type="ARBA" id="ARBA00023015"/>
    </source>
</evidence>
<dbReference type="GO" id="GO:0003677">
    <property type="term" value="F:DNA binding"/>
    <property type="evidence" value="ECO:0007669"/>
    <property type="project" value="UniProtKB-KW"/>
</dbReference>
<dbReference type="SUPFAM" id="SSF46785">
    <property type="entry name" value="Winged helix' DNA-binding domain"/>
    <property type="match status" value="1"/>
</dbReference>
<reference evidence="5 6" key="1">
    <citation type="submission" date="2017-09" db="EMBL/GenBank/DDBJ databases">
        <title>Mesorhizobum sanjuanii sp. nov. isolated from nodules of Lotus tenuis in saline-alkaline lowlands of Flooding Pampa.</title>
        <authorList>
            <person name="Sannazzaro A.I."/>
            <person name="Torres Tejerizo G.A."/>
            <person name="Fontana F."/>
            <person name="Cumpa Velazquez L.M."/>
            <person name="Hansen L."/>
            <person name="Pistorio M."/>
            <person name="Estrella M.J."/>
        </authorList>
    </citation>
    <scope>NUCLEOTIDE SEQUENCE [LARGE SCALE GENOMIC DNA]</scope>
    <source>
        <strain evidence="5 6">BSA136</strain>
    </source>
</reference>
<evidence type="ECO:0000259" key="4">
    <source>
        <dbReference type="PROSITE" id="PS50949"/>
    </source>
</evidence>
<evidence type="ECO:0000256" key="3">
    <source>
        <dbReference type="ARBA" id="ARBA00023163"/>
    </source>
</evidence>
<organism evidence="5 6">
    <name type="scientific">Mesorhizobium sanjuanii</name>
    <dbReference type="NCBI Taxonomy" id="2037900"/>
    <lineage>
        <taxon>Bacteria</taxon>
        <taxon>Pseudomonadati</taxon>
        <taxon>Pseudomonadota</taxon>
        <taxon>Alphaproteobacteria</taxon>
        <taxon>Hyphomicrobiales</taxon>
        <taxon>Phyllobacteriaceae</taxon>
        <taxon>Mesorhizobium</taxon>
    </lineage>
</organism>
<protein>
    <submittedName>
        <fullName evidence="5">GntR family transcriptional regulator</fullName>
    </submittedName>
</protein>
<dbReference type="Pfam" id="PF00392">
    <property type="entry name" value="GntR"/>
    <property type="match status" value="1"/>
</dbReference>
<dbReference type="Pfam" id="PF07729">
    <property type="entry name" value="FCD"/>
    <property type="match status" value="1"/>
</dbReference>
<dbReference type="InterPro" id="IPR036390">
    <property type="entry name" value="WH_DNA-bd_sf"/>
</dbReference>
<dbReference type="InterPro" id="IPR036388">
    <property type="entry name" value="WH-like_DNA-bd_sf"/>
</dbReference>
<dbReference type="PANTHER" id="PTHR43537">
    <property type="entry name" value="TRANSCRIPTIONAL REGULATOR, GNTR FAMILY"/>
    <property type="match status" value="1"/>
</dbReference>
<accession>A0A2A6FLY9</accession>
<comment type="caution">
    <text evidence="5">The sequence shown here is derived from an EMBL/GenBank/DDBJ whole genome shotgun (WGS) entry which is preliminary data.</text>
</comment>
<dbReference type="AlphaFoldDB" id="A0A2A6FLY9"/>
<keyword evidence="3" id="KW-0804">Transcription</keyword>
<name>A0A2A6FLY9_9HYPH</name>
<dbReference type="GO" id="GO:0003700">
    <property type="term" value="F:DNA-binding transcription factor activity"/>
    <property type="evidence" value="ECO:0007669"/>
    <property type="project" value="InterPro"/>
</dbReference>
<evidence type="ECO:0000313" key="6">
    <source>
        <dbReference type="Proteomes" id="UP000219182"/>
    </source>
</evidence>
<keyword evidence="1" id="KW-0805">Transcription regulation</keyword>
<dbReference type="InterPro" id="IPR008920">
    <property type="entry name" value="TF_FadR/GntR_C"/>
</dbReference>
<dbReference type="SUPFAM" id="SSF48008">
    <property type="entry name" value="GntR ligand-binding domain-like"/>
    <property type="match status" value="1"/>
</dbReference>
<proteinExistence type="predicted"/>
<dbReference type="InterPro" id="IPR011711">
    <property type="entry name" value="GntR_C"/>
</dbReference>
<keyword evidence="6" id="KW-1185">Reference proteome</keyword>
<dbReference type="InterPro" id="IPR000524">
    <property type="entry name" value="Tscrpt_reg_HTH_GntR"/>
</dbReference>
<dbReference type="Proteomes" id="UP000219182">
    <property type="component" value="Unassembled WGS sequence"/>
</dbReference>
<sequence>MTLEADDAVILAASAAPRPPSARERSERIYLILRDRICLLDYAPGSHLSEEELAQEFEISRTPVRRVLTRLESEGLVQSVHGVGTIVTDVNVEELQQVYHLRLELALLIGKLTPIPRTAADLDRIRALIEQCDTDMREPDQRAFLRLNRDFFYELSAMTGNQPLREISERLYFQVSRVVLKMMPQLGLVEEFTAFRREMEEVLAAAEIGDWDSIGHIRRAHISMSFRRMMRHAGHSADATGAR</sequence>
<dbReference type="PANTHER" id="PTHR43537:SF5">
    <property type="entry name" value="UXU OPERON TRANSCRIPTIONAL REGULATOR"/>
    <property type="match status" value="1"/>
</dbReference>
<evidence type="ECO:0000313" key="5">
    <source>
        <dbReference type="EMBL" id="PDQ22987.1"/>
    </source>
</evidence>
<dbReference type="PRINTS" id="PR00035">
    <property type="entry name" value="HTHGNTR"/>
</dbReference>
<dbReference type="SMART" id="SM00345">
    <property type="entry name" value="HTH_GNTR"/>
    <property type="match status" value="1"/>
</dbReference>
<dbReference type="Gene3D" id="1.20.120.530">
    <property type="entry name" value="GntR ligand-binding domain-like"/>
    <property type="match status" value="1"/>
</dbReference>
<dbReference type="Gene3D" id="1.10.10.10">
    <property type="entry name" value="Winged helix-like DNA-binding domain superfamily/Winged helix DNA-binding domain"/>
    <property type="match status" value="1"/>
</dbReference>
<gene>
    <name evidence="5" type="ORF">CN311_00590</name>
</gene>
<dbReference type="EMBL" id="NWQG01000003">
    <property type="protein sequence ID" value="PDQ22987.1"/>
    <property type="molecule type" value="Genomic_DNA"/>
</dbReference>
<dbReference type="SMART" id="SM00895">
    <property type="entry name" value="FCD"/>
    <property type="match status" value="1"/>
</dbReference>